<accession>A0ABN1QE63</accession>
<name>A0ABN1QE63_9ACTN</name>
<dbReference type="Proteomes" id="UP001501578">
    <property type="component" value="Unassembled WGS sequence"/>
</dbReference>
<evidence type="ECO:0000313" key="2">
    <source>
        <dbReference type="Proteomes" id="UP001501578"/>
    </source>
</evidence>
<dbReference type="RefSeq" id="WP_343952775.1">
    <property type="nucleotide sequence ID" value="NZ_BAAAHQ010000031.1"/>
</dbReference>
<comment type="caution">
    <text evidence="1">The sequence shown here is derived from an EMBL/GenBank/DDBJ whole genome shotgun (WGS) entry which is preliminary data.</text>
</comment>
<sequence>MGGLPVPGGTFALAYVHSMYGAASAELFTVEGRRFTMRAVVSTSGGVIDYYQLDGRRSRTPDGLWTLRLATPVGYDALDLIASPVGRRTLMAGGRCLALYPPSGSRELRLTVGTAPPGTPPAVPCPQGYRDLTRSAAG</sequence>
<proteinExistence type="predicted"/>
<protein>
    <recommendedName>
        <fullName evidence="3">DUF1850 domain-containing protein</fullName>
    </recommendedName>
</protein>
<evidence type="ECO:0008006" key="3">
    <source>
        <dbReference type="Google" id="ProtNLM"/>
    </source>
</evidence>
<reference evidence="2" key="1">
    <citation type="journal article" date="2019" name="Int. J. Syst. Evol. Microbiol.">
        <title>The Global Catalogue of Microorganisms (GCM) 10K type strain sequencing project: providing services to taxonomists for standard genome sequencing and annotation.</title>
        <authorList>
            <consortium name="The Broad Institute Genomics Platform"/>
            <consortium name="The Broad Institute Genome Sequencing Center for Infectious Disease"/>
            <person name="Wu L."/>
            <person name="Ma J."/>
        </authorList>
    </citation>
    <scope>NUCLEOTIDE SEQUENCE [LARGE SCALE GENOMIC DNA]</scope>
    <source>
        <strain evidence="2">JCM 11136</strain>
    </source>
</reference>
<keyword evidence="2" id="KW-1185">Reference proteome</keyword>
<gene>
    <name evidence="1" type="ORF">GCM10009560_53280</name>
</gene>
<evidence type="ECO:0000313" key="1">
    <source>
        <dbReference type="EMBL" id="GAA0941383.1"/>
    </source>
</evidence>
<dbReference type="EMBL" id="BAAAHQ010000031">
    <property type="protein sequence ID" value="GAA0941383.1"/>
    <property type="molecule type" value="Genomic_DNA"/>
</dbReference>
<organism evidence="1 2">
    <name type="scientific">Nonomuraea longicatena</name>
    <dbReference type="NCBI Taxonomy" id="83682"/>
    <lineage>
        <taxon>Bacteria</taxon>
        <taxon>Bacillati</taxon>
        <taxon>Actinomycetota</taxon>
        <taxon>Actinomycetes</taxon>
        <taxon>Streptosporangiales</taxon>
        <taxon>Streptosporangiaceae</taxon>
        <taxon>Nonomuraea</taxon>
    </lineage>
</organism>